<protein>
    <submittedName>
        <fullName evidence="1">Uncharacterized protein</fullName>
    </submittedName>
</protein>
<comment type="caution">
    <text evidence="1">The sequence shown here is derived from an EMBL/GenBank/DDBJ whole genome shotgun (WGS) entry which is preliminary data.</text>
</comment>
<dbReference type="AlphaFoldDB" id="A0A9D4IH33"/>
<evidence type="ECO:0000313" key="1">
    <source>
        <dbReference type="EMBL" id="KAH3773870.1"/>
    </source>
</evidence>
<dbReference type="Proteomes" id="UP000828390">
    <property type="component" value="Unassembled WGS sequence"/>
</dbReference>
<proteinExistence type="predicted"/>
<gene>
    <name evidence="1" type="ORF">DPMN_175241</name>
</gene>
<name>A0A9D4IH33_DREPO</name>
<reference evidence="1" key="1">
    <citation type="journal article" date="2019" name="bioRxiv">
        <title>The Genome of the Zebra Mussel, Dreissena polymorpha: A Resource for Invasive Species Research.</title>
        <authorList>
            <person name="McCartney M.A."/>
            <person name="Auch B."/>
            <person name="Kono T."/>
            <person name="Mallez S."/>
            <person name="Zhang Y."/>
            <person name="Obille A."/>
            <person name="Becker A."/>
            <person name="Abrahante J.E."/>
            <person name="Garbe J."/>
            <person name="Badalamenti J.P."/>
            <person name="Herman A."/>
            <person name="Mangelson H."/>
            <person name="Liachko I."/>
            <person name="Sullivan S."/>
            <person name="Sone E.D."/>
            <person name="Koren S."/>
            <person name="Silverstein K.A.T."/>
            <person name="Beckman K.B."/>
            <person name="Gohl D.M."/>
        </authorList>
    </citation>
    <scope>NUCLEOTIDE SEQUENCE</scope>
    <source>
        <strain evidence="1">Duluth1</strain>
        <tissue evidence="1">Whole animal</tissue>
    </source>
</reference>
<reference evidence="1" key="2">
    <citation type="submission" date="2020-11" db="EMBL/GenBank/DDBJ databases">
        <authorList>
            <person name="McCartney M.A."/>
            <person name="Auch B."/>
            <person name="Kono T."/>
            <person name="Mallez S."/>
            <person name="Becker A."/>
            <person name="Gohl D.M."/>
            <person name="Silverstein K.A.T."/>
            <person name="Koren S."/>
            <person name="Bechman K.B."/>
            <person name="Herman A."/>
            <person name="Abrahante J.E."/>
            <person name="Garbe J."/>
        </authorList>
    </citation>
    <scope>NUCLEOTIDE SEQUENCE</scope>
    <source>
        <strain evidence="1">Duluth1</strain>
        <tissue evidence="1">Whole animal</tissue>
    </source>
</reference>
<keyword evidence="2" id="KW-1185">Reference proteome</keyword>
<evidence type="ECO:0000313" key="2">
    <source>
        <dbReference type="Proteomes" id="UP000828390"/>
    </source>
</evidence>
<sequence length="66" mass="7349">MLPSQHPHLNEGFLTQLVCYPANNHTSTMDSNSISMLPSQQPYLNEGFLTPLVCYPANTHTSTRDS</sequence>
<accession>A0A9D4IH33</accession>
<organism evidence="1 2">
    <name type="scientific">Dreissena polymorpha</name>
    <name type="common">Zebra mussel</name>
    <name type="synonym">Mytilus polymorpha</name>
    <dbReference type="NCBI Taxonomy" id="45954"/>
    <lineage>
        <taxon>Eukaryota</taxon>
        <taxon>Metazoa</taxon>
        <taxon>Spiralia</taxon>
        <taxon>Lophotrochozoa</taxon>
        <taxon>Mollusca</taxon>
        <taxon>Bivalvia</taxon>
        <taxon>Autobranchia</taxon>
        <taxon>Heteroconchia</taxon>
        <taxon>Euheterodonta</taxon>
        <taxon>Imparidentia</taxon>
        <taxon>Neoheterodontei</taxon>
        <taxon>Myida</taxon>
        <taxon>Dreissenoidea</taxon>
        <taxon>Dreissenidae</taxon>
        <taxon>Dreissena</taxon>
    </lineage>
</organism>
<dbReference type="EMBL" id="JAIWYP010000009">
    <property type="protein sequence ID" value="KAH3773870.1"/>
    <property type="molecule type" value="Genomic_DNA"/>
</dbReference>